<dbReference type="InterPro" id="IPR008253">
    <property type="entry name" value="Marvel"/>
</dbReference>
<evidence type="ECO:0000313" key="9">
    <source>
        <dbReference type="Proteomes" id="UP000054481"/>
    </source>
</evidence>
<keyword evidence="3 6" id="KW-1133">Transmembrane helix</keyword>
<feature type="transmembrane region" description="Helical" evidence="6">
    <location>
        <begin position="19"/>
        <end position="39"/>
    </location>
</feature>
<feature type="compositionally biased region" description="Polar residues" evidence="5">
    <location>
        <begin position="194"/>
        <end position="206"/>
    </location>
</feature>
<comment type="subcellular location">
    <subcellularLocation>
        <location evidence="1">Membrane</location>
        <topology evidence="1">Multi-pass membrane protein</topology>
    </subcellularLocation>
</comment>
<dbReference type="AlphaFoldDB" id="A0A0F7ZIH6"/>
<feature type="transmembrane region" description="Helical" evidence="6">
    <location>
        <begin position="51"/>
        <end position="70"/>
    </location>
</feature>
<evidence type="ECO:0000256" key="2">
    <source>
        <dbReference type="ARBA" id="ARBA00022692"/>
    </source>
</evidence>
<evidence type="ECO:0000256" key="5">
    <source>
        <dbReference type="SAM" id="MobiDB-lite"/>
    </source>
</evidence>
<dbReference type="GO" id="GO:0016020">
    <property type="term" value="C:membrane"/>
    <property type="evidence" value="ECO:0007669"/>
    <property type="project" value="UniProtKB-SubCell"/>
</dbReference>
<feature type="region of interest" description="Disordered" evidence="5">
    <location>
        <begin position="194"/>
        <end position="213"/>
    </location>
</feature>
<accession>A0A0F7ZIH6</accession>
<sequence length="213" mass="22855">MTNSEAYGGSDRQILRTPIWILGLRIAQVVLSIIVLALAATAMRDAYLDELGLVVATSIITWIIVVYAIVSERVAPCRVAYHVVAVLSLEAFLVILWLATFAAVAAQRGRFVSLNSCTGSGCLRKRVVLSGRGLDAMSGAAGLGALVWLLFIATFVWTLLQFINGRKQGRFPINTAGGRDTVLEDQTAPKGVLQQQVGAGNQSSQEYPGPRPL</sequence>
<feature type="transmembrane region" description="Helical" evidence="6">
    <location>
        <begin position="82"/>
        <end position="106"/>
    </location>
</feature>
<evidence type="ECO:0000256" key="1">
    <source>
        <dbReference type="ARBA" id="ARBA00004141"/>
    </source>
</evidence>
<reference evidence="8 9" key="1">
    <citation type="journal article" date="2014" name="Genome Biol. Evol.">
        <title>Comparative genomics and transcriptomics analyses reveal divergent lifestyle features of nematode endoparasitic fungus Hirsutella minnesotensis.</title>
        <authorList>
            <person name="Lai Y."/>
            <person name="Liu K."/>
            <person name="Zhang X."/>
            <person name="Zhang X."/>
            <person name="Li K."/>
            <person name="Wang N."/>
            <person name="Shu C."/>
            <person name="Wu Y."/>
            <person name="Wang C."/>
            <person name="Bushley K.E."/>
            <person name="Xiang M."/>
            <person name="Liu X."/>
        </authorList>
    </citation>
    <scope>NUCLEOTIDE SEQUENCE [LARGE SCALE GENOMIC DNA]</scope>
    <source>
        <strain evidence="8 9">3608</strain>
    </source>
</reference>
<evidence type="ECO:0000256" key="3">
    <source>
        <dbReference type="ARBA" id="ARBA00022989"/>
    </source>
</evidence>
<dbReference type="Pfam" id="PF01284">
    <property type="entry name" value="MARVEL"/>
    <property type="match status" value="1"/>
</dbReference>
<dbReference type="PANTHER" id="PTHR37451">
    <property type="entry name" value="MARVEL DOMAIN"/>
    <property type="match status" value="1"/>
</dbReference>
<dbReference type="OrthoDB" id="5241662at2759"/>
<keyword evidence="2 6" id="KW-0812">Transmembrane</keyword>
<keyword evidence="4 6" id="KW-0472">Membrane</keyword>
<protein>
    <recommendedName>
        <fullName evidence="7">MARVEL domain-containing protein</fullName>
    </recommendedName>
</protein>
<name>A0A0F7ZIH6_9HYPO</name>
<evidence type="ECO:0000256" key="6">
    <source>
        <dbReference type="SAM" id="Phobius"/>
    </source>
</evidence>
<dbReference type="PANTHER" id="PTHR37451:SF4">
    <property type="entry name" value="MARVEL DOMAIN-CONTAINING PROTEIN"/>
    <property type="match status" value="1"/>
</dbReference>
<dbReference type="Proteomes" id="UP000054481">
    <property type="component" value="Unassembled WGS sequence"/>
</dbReference>
<feature type="transmembrane region" description="Helical" evidence="6">
    <location>
        <begin position="139"/>
        <end position="160"/>
    </location>
</feature>
<proteinExistence type="predicted"/>
<feature type="domain" description="MARVEL" evidence="7">
    <location>
        <begin position="22"/>
        <end position="156"/>
    </location>
</feature>
<evidence type="ECO:0000256" key="4">
    <source>
        <dbReference type="ARBA" id="ARBA00023136"/>
    </source>
</evidence>
<keyword evidence="9" id="KW-1185">Reference proteome</keyword>
<organism evidence="8 9">
    <name type="scientific">Hirsutella minnesotensis 3608</name>
    <dbReference type="NCBI Taxonomy" id="1043627"/>
    <lineage>
        <taxon>Eukaryota</taxon>
        <taxon>Fungi</taxon>
        <taxon>Dikarya</taxon>
        <taxon>Ascomycota</taxon>
        <taxon>Pezizomycotina</taxon>
        <taxon>Sordariomycetes</taxon>
        <taxon>Hypocreomycetidae</taxon>
        <taxon>Hypocreales</taxon>
        <taxon>Ophiocordycipitaceae</taxon>
        <taxon>Hirsutella</taxon>
    </lineage>
</organism>
<evidence type="ECO:0000259" key="7">
    <source>
        <dbReference type="Pfam" id="PF01284"/>
    </source>
</evidence>
<evidence type="ECO:0000313" key="8">
    <source>
        <dbReference type="EMBL" id="KJZ73706.1"/>
    </source>
</evidence>
<dbReference type="EMBL" id="KQ030532">
    <property type="protein sequence ID" value="KJZ73706.1"/>
    <property type="molecule type" value="Genomic_DNA"/>
</dbReference>
<gene>
    <name evidence="8" type="ORF">HIM_06824</name>
</gene>